<keyword evidence="10" id="KW-0325">Glycoprotein</keyword>
<dbReference type="GO" id="GO:0016301">
    <property type="term" value="F:kinase activity"/>
    <property type="evidence" value="ECO:0007669"/>
    <property type="project" value="UniProtKB-KW"/>
</dbReference>
<dbReference type="HOGENOM" id="CLU_000288_18_11_1"/>
<proteinExistence type="inferred from homology"/>
<evidence type="ECO:0000313" key="13">
    <source>
        <dbReference type="Proteomes" id="UP000026915"/>
    </source>
</evidence>
<name>A0A061EF26_THECC</name>
<keyword evidence="6" id="KW-0677">Repeat</keyword>
<keyword evidence="8 11" id="KW-0472">Membrane</keyword>
<dbReference type="PRINTS" id="PR00019">
    <property type="entry name" value="LEURICHRPT"/>
</dbReference>
<dbReference type="InterPro" id="IPR032675">
    <property type="entry name" value="LRR_dom_sf"/>
</dbReference>
<keyword evidence="12" id="KW-0808">Transferase</keyword>
<dbReference type="InterPro" id="IPR046956">
    <property type="entry name" value="RLP23-like"/>
</dbReference>
<evidence type="ECO:0000256" key="10">
    <source>
        <dbReference type="ARBA" id="ARBA00023180"/>
    </source>
</evidence>
<sequence length="248" mass="27224">MSFLSLGANILTGSIPEQLCHLSNIHILDLAQNNLSGSIPTCLGSLPRLKTLRTIFRLGPSSTETTFNNHMKLVIEGPEIVFTKIIPLINGIDLSSNNLVVEIPEEITNLSTLGFLHLSWNLLTARIPENLGSLQWLEALDLSHNHLSSPIPPSISSMALLNYLNLSYNNLLGQIPSSNQLQTIAYPSIYEGNPGLCGPPLSINCSIPIDGDIYANDKDGDRAEKPHFYLSALLGFFVGFWPFYAVWL</sequence>
<dbReference type="AlphaFoldDB" id="A0A061EF26"/>
<dbReference type="eggNOG" id="KOG0619">
    <property type="taxonomic scope" value="Eukaryota"/>
</dbReference>
<keyword evidence="4 11" id="KW-0812">Transmembrane</keyword>
<evidence type="ECO:0000256" key="3">
    <source>
        <dbReference type="ARBA" id="ARBA00022614"/>
    </source>
</evidence>
<keyword evidence="5" id="KW-0732">Signal</keyword>
<keyword evidence="7 11" id="KW-1133">Transmembrane helix</keyword>
<keyword evidence="13" id="KW-1185">Reference proteome</keyword>
<dbReference type="InterPro" id="IPR001611">
    <property type="entry name" value="Leu-rich_rpt"/>
</dbReference>
<organism evidence="12 13">
    <name type="scientific">Theobroma cacao</name>
    <name type="common">Cacao</name>
    <name type="synonym">Cocoa</name>
    <dbReference type="NCBI Taxonomy" id="3641"/>
    <lineage>
        <taxon>Eukaryota</taxon>
        <taxon>Viridiplantae</taxon>
        <taxon>Streptophyta</taxon>
        <taxon>Embryophyta</taxon>
        <taxon>Tracheophyta</taxon>
        <taxon>Spermatophyta</taxon>
        <taxon>Magnoliopsida</taxon>
        <taxon>eudicotyledons</taxon>
        <taxon>Gunneridae</taxon>
        <taxon>Pentapetalae</taxon>
        <taxon>rosids</taxon>
        <taxon>malvids</taxon>
        <taxon>Malvales</taxon>
        <taxon>Malvaceae</taxon>
        <taxon>Byttnerioideae</taxon>
        <taxon>Theobroma</taxon>
    </lineage>
</organism>
<keyword evidence="3" id="KW-0433">Leucine-rich repeat</keyword>
<dbReference type="PANTHER" id="PTHR48063">
    <property type="entry name" value="LRR RECEPTOR-LIKE KINASE"/>
    <property type="match status" value="1"/>
</dbReference>
<dbReference type="GO" id="GO:0016020">
    <property type="term" value="C:membrane"/>
    <property type="evidence" value="ECO:0007669"/>
    <property type="project" value="UniProtKB-SubCell"/>
</dbReference>
<feature type="transmembrane region" description="Helical" evidence="11">
    <location>
        <begin position="228"/>
        <end position="247"/>
    </location>
</feature>
<comment type="subcellular location">
    <subcellularLocation>
        <location evidence="1">Membrane</location>
        <topology evidence="1">Single-pass type I membrane protein</topology>
    </subcellularLocation>
</comment>
<gene>
    <name evidence="12" type="ORF">TCM_010804</name>
</gene>
<evidence type="ECO:0000256" key="8">
    <source>
        <dbReference type="ARBA" id="ARBA00023136"/>
    </source>
</evidence>
<reference evidence="12 13" key="1">
    <citation type="journal article" date="2013" name="Genome Biol.">
        <title>The genome sequence of the most widely cultivated cacao type and its use to identify candidate genes regulating pod color.</title>
        <authorList>
            <person name="Motamayor J.C."/>
            <person name="Mockaitis K."/>
            <person name="Schmutz J."/>
            <person name="Haiminen N."/>
            <person name="Iii D.L."/>
            <person name="Cornejo O."/>
            <person name="Findley S.D."/>
            <person name="Zheng P."/>
            <person name="Utro F."/>
            <person name="Royaert S."/>
            <person name="Saski C."/>
            <person name="Jenkins J."/>
            <person name="Podicheti R."/>
            <person name="Zhao M."/>
            <person name="Scheffler B.E."/>
            <person name="Stack J.C."/>
            <person name="Feltus F.A."/>
            <person name="Mustiga G.M."/>
            <person name="Amores F."/>
            <person name="Phillips W."/>
            <person name="Marelli J.P."/>
            <person name="May G.D."/>
            <person name="Shapiro H."/>
            <person name="Ma J."/>
            <person name="Bustamante C.D."/>
            <person name="Schnell R.J."/>
            <person name="Main D."/>
            <person name="Gilbert D."/>
            <person name="Parida L."/>
            <person name="Kuhn D.N."/>
        </authorList>
    </citation>
    <scope>NUCLEOTIDE SEQUENCE [LARGE SCALE GENOMIC DNA]</scope>
    <source>
        <strain evidence="13">cv. Matina 1-6</strain>
    </source>
</reference>
<evidence type="ECO:0000256" key="7">
    <source>
        <dbReference type="ARBA" id="ARBA00022989"/>
    </source>
</evidence>
<evidence type="ECO:0000256" key="6">
    <source>
        <dbReference type="ARBA" id="ARBA00022737"/>
    </source>
</evidence>
<dbReference type="Proteomes" id="UP000026915">
    <property type="component" value="Chromosome 2"/>
</dbReference>
<evidence type="ECO:0000256" key="9">
    <source>
        <dbReference type="ARBA" id="ARBA00023170"/>
    </source>
</evidence>
<dbReference type="Pfam" id="PF00560">
    <property type="entry name" value="LRR_1"/>
    <property type="match status" value="4"/>
</dbReference>
<evidence type="ECO:0000256" key="2">
    <source>
        <dbReference type="ARBA" id="ARBA00009592"/>
    </source>
</evidence>
<evidence type="ECO:0000256" key="5">
    <source>
        <dbReference type="ARBA" id="ARBA00022729"/>
    </source>
</evidence>
<dbReference type="Gramene" id="EOY00884">
    <property type="protein sequence ID" value="EOY00884"/>
    <property type="gene ID" value="TCM_010804"/>
</dbReference>
<evidence type="ECO:0000256" key="1">
    <source>
        <dbReference type="ARBA" id="ARBA00004479"/>
    </source>
</evidence>
<keyword evidence="9" id="KW-0675">Receptor</keyword>
<dbReference type="OMA" id="CRENRED"/>
<evidence type="ECO:0000256" key="4">
    <source>
        <dbReference type="ARBA" id="ARBA00022692"/>
    </source>
</evidence>
<dbReference type="FunFam" id="3.80.10.10:FF:000111">
    <property type="entry name" value="LRR receptor-like serine/threonine-protein kinase ERECTA"/>
    <property type="match status" value="1"/>
</dbReference>
<evidence type="ECO:0000256" key="11">
    <source>
        <dbReference type="SAM" id="Phobius"/>
    </source>
</evidence>
<dbReference type="EMBL" id="CM001880">
    <property type="protein sequence ID" value="EOY00884.1"/>
    <property type="molecule type" value="Genomic_DNA"/>
</dbReference>
<dbReference type="PANTHER" id="PTHR48063:SF29">
    <property type="entry name" value="LRR RECEPTOR-LIKE KINASE FAMILY PROTEIN"/>
    <property type="match status" value="1"/>
</dbReference>
<evidence type="ECO:0000313" key="12">
    <source>
        <dbReference type="EMBL" id="EOY00884.1"/>
    </source>
</evidence>
<comment type="similarity">
    <text evidence="2">Belongs to the RLP family.</text>
</comment>
<dbReference type="SUPFAM" id="SSF52058">
    <property type="entry name" value="L domain-like"/>
    <property type="match status" value="1"/>
</dbReference>
<dbReference type="PROSITE" id="PS51450">
    <property type="entry name" value="LRR"/>
    <property type="match status" value="1"/>
</dbReference>
<dbReference type="Gene3D" id="3.80.10.10">
    <property type="entry name" value="Ribonuclease Inhibitor"/>
    <property type="match status" value="1"/>
</dbReference>
<dbReference type="InParanoid" id="A0A061EF26"/>
<keyword evidence="12" id="KW-0418">Kinase</keyword>
<dbReference type="STRING" id="3641.A0A061EF26"/>
<accession>A0A061EF26</accession>
<protein>
    <submittedName>
        <fullName evidence="12">Serine-threonine protein kinase, plant-type, putative</fullName>
    </submittedName>
</protein>